<evidence type="ECO:0000256" key="2">
    <source>
        <dbReference type="ARBA" id="ARBA00022741"/>
    </source>
</evidence>
<keyword evidence="1" id="KW-0436">Ligase</keyword>
<keyword evidence="4" id="KW-0648">Protein biosynthesis</keyword>
<dbReference type="InterPro" id="IPR036390">
    <property type="entry name" value="WH_DNA-bd_sf"/>
</dbReference>
<dbReference type="HOGENOM" id="CLU_1369596_0_0_2"/>
<dbReference type="InterPro" id="IPR054039">
    <property type="entry name" value="PH0730-like_N"/>
</dbReference>
<dbReference type="SUPFAM" id="SSF46785">
    <property type="entry name" value="Winged helix' DNA-binding domain"/>
    <property type="match status" value="1"/>
</dbReference>
<proteinExistence type="predicted"/>
<keyword evidence="3" id="KW-0067">ATP-binding</keyword>
<dbReference type="Gene3D" id="3.30.1360.30">
    <property type="entry name" value="GAD-like domain"/>
    <property type="match status" value="1"/>
</dbReference>
<evidence type="ECO:0000259" key="5">
    <source>
        <dbReference type="Pfam" id="PF14544"/>
    </source>
</evidence>
<evidence type="ECO:0000259" key="6">
    <source>
        <dbReference type="Pfam" id="PF22167"/>
    </source>
</evidence>
<dbReference type="GO" id="GO:0006412">
    <property type="term" value="P:translation"/>
    <property type="evidence" value="ECO:0007669"/>
    <property type="project" value="UniProtKB-KW"/>
</dbReference>
<dbReference type="InterPro" id="IPR029349">
    <property type="entry name" value="DUF4443"/>
</dbReference>
<dbReference type="PATRIC" id="fig|1185654.4.peg.977"/>
<protein>
    <submittedName>
        <fullName evidence="7">Uncharacterized protein</fullName>
    </submittedName>
</protein>
<dbReference type="Proteomes" id="UP000006216">
    <property type="component" value="Chromosome"/>
</dbReference>
<dbReference type="AlphaFoldDB" id="I6UZ03"/>
<name>I6UZ03_9EURY</name>
<dbReference type="EMBL" id="CP003685">
    <property type="protein sequence ID" value="AFN03905.1"/>
    <property type="molecule type" value="Genomic_DNA"/>
</dbReference>
<dbReference type="Pfam" id="PF14544">
    <property type="entry name" value="DUF4443"/>
    <property type="match status" value="1"/>
</dbReference>
<dbReference type="GeneID" id="13301718"/>
<evidence type="ECO:0000313" key="7">
    <source>
        <dbReference type="EMBL" id="AFN03905.1"/>
    </source>
</evidence>
<gene>
    <name evidence="7" type="ORF">PFC_04790</name>
</gene>
<dbReference type="Pfam" id="PF22167">
    <property type="entry name" value="PH0730-like_N"/>
    <property type="match status" value="1"/>
</dbReference>
<accession>I6UZ03</accession>
<dbReference type="GO" id="GO:0005524">
    <property type="term" value="F:ATP binding"/>
    <property type="evidence" value="ECO:0007669"/>
    <property type="project" value="UniProtKB-KW"/>
</dbReference>
<dbReference type="InterPro" id="IPR004115">
    <property type="entry name" value="GAD-like_sf"/>
</dbReference>
<keyword evidence="2" id="KW-0547">Nucleotide-binding</keyword>
<evidence type="ECO:0000256" key="3">
    <source>
        <dbReference type="ARBA" id="ARBA00022840"/>
    </source>
</evidence>
<evidence type="ECO:0000256" key="4">
    <source>
        <dbReference type="ARBA" id="ARBA00022917"/>
    </source>
</evidence>
<dbReference type="GO" id="GO:0005737">
    <property type="term" value="C:cytoplasm"/>
    <property type="evidence" value="ECO:0007669"/>
    <property type="project" value="InterPro"/>
</dbReference>
<feature type="domain" description="DUF4443" evidence="5">
    <location>
        <begin position="94"/>
        <end position="182"/>
    </location>
</feature>
<dbReference type="InterPro" id="IPR036388">
    <property type="entry name" value="WH-like_DNA-bd_sf"/>
</dbReference>
<evidence type="ECO:0000256" key="1">
    <source>
        <dbReference type="ARBA" id="ARBA00022598"/>
    </source>
</evidence>
<evidence type="ECO:0000313" key="8">
    <source>
        <dbReference type="Proteomes" id="UP000006216"/>
    </source>
</evidence>
<reference evidence="7 8" key="1">
    <citation type="journal article" date="2012" name="J. Bacteriol.">
        <title>Genome Sequencing of a Genetically-Tractable Pyrococcus furiosus Strain Reveals a Highly Dynamic Genome.</title>
        <authorList>
            <person name="Bridger S.L."/>
            <person name="Lancaster W.A."/>
            <person name="Poole F.L.II."/>
            <person name="Schut G.J."/>
            <person name="Adams M.W."/>
        </authorList>
    </citation>
    <scope>NUCLEOTIDE SEQUENCE [LARGE SCALE GENOMIC DNA]</scope>
    <source>
        <strain evidence="7 8">COM1</strain>
    </source>
</reference>
<dbReference type="GO" id="GO:0004812">
    <property type="term" value="F:aminoacyl-tRNA ligase activity"/>
    <property type="evidence" value="ECO:0007669"/>
    <property type="project" value="InterPro"/>
</dbReference>
<dbReference type="Gene3D" id="1.10.10.10">
    <property type="entry name" value="Winged helix-like DNA-binding domain superfamily/Winged helix DNA-binding domain"/>
    <property type="match status" value="1"/>
</dbReference>
<dbReference type="RefSeq" id="WP_014835331.1">
    <property type="nucleotide sequence ID" value="NC_018092.1"/>
</dbReference>
<sequence length="200" mass="22612">MVRRRGAYPEYTLEDALAVLFLAKEPIGRKQISEILELGEGSVRTLLGRLTKKDLIRSKQRGHFLTTWGHEVKKKIEELFSEPIEVTVDGFPGVAIIVKNPGGFKSLELRDEAIKFDAKGAMILTVKNGEIVFPEDSRPLKEMYPEIVKRLYDYEEGDLIVITWADKIGRALKAALHVAVVLKGDQLPREILEVAEWSSR</sequence>
<organism evidence="8">
    <name type="scientific">Pyrococcus furiosus COM1</name>
    <dbReference type="NCBI Taxonomy" id="1185654"/>
    <lineage>
        <taxon>Archaea</taxon>
        <taxon>Methanobacteriati</taxon>
        <taxon>Methanobacteriota</taxon>
        <taxon>Thermococci</taxon>
        <taxon>Thermococcales</taxon>
        <taxon>Thermococcaceae</taxon>
        <taxon>Pyrococcus</taxon>
    </lineage>
</organism>
<dbReference type="SUPFAM" id="SSF55261">
    <property type="entry name" value="GAD domain-like"/>
    <property type="match status" value="1"/>
</dbReference>
<feature type="domain" description="PH0730-like N-terminal" evidence="6">
    <location>
        <begin position="12"/>
        <end position="71"/>
    </location>
</feature>
<dbReference type="KEGG" id="pfi:PFC_04790"/>